<feature type="domain" description="Protein kinase" evidence="1">
    <location>
        <begin position="1"/>
        <end position="219"/>
    </location>
</feature>
<dbReference type="InterPro" id="IPR000719">
    <property type="entry name" value="Prot_kinase_dom"/>
</dbReference>
<organism evidence="2 3">
    <name type="scientific">Parathielavia appendiculata</name>
    <dbReference type="NCBI Taxonomy" id="2587402"/>
    <lineage>
        <taxon>Eukaryota</taxon>
        <taxon>Fungi</taxon>
        <taxon>Dikarya</taxon>
        <taxon>Ascomycota</taxon>
        <taxon>Pezizomycotina</taxon>
        <taxon>Sordariomycetes</taxon>
        <taxon>Sordariomycetidae</taxon>
        <taxon>Sordariales</taxon>
        <taxon>Chaetomiaceae</taxon>
        <taxon>Parathielavia</taxon>
    </lineage>
</organism>
<evidence type="ECO:0000313" key="2">
    <source>
        <dbReference type="EMBL" id="KAK4122515.1"/>
    </source>
</evidence>
<proteinExistence type="predicted"/>
<accession>A0AAN6TYB3</accession>
<evidence type="ECO:0000313" key="3">
    <source>
        <dbReference type="Proteomes" id="UP001302602"/>
    </source>
</evidence>
<dbReference type="SUPFAM" id="SSF56112">
    <property type="entry name" value="Protein kinase-like (PK-like)"/>
    <property type="match status" value="1"/>
</dbReference>
<dbReference type="RefSeq" id="XP_062646286.1">
    <property type="nucleotide sequence ID" value="XM_062797081.1"/>
</dbReference>
<gene>
    <name evidence="2" type="ORF">N657DRAFT_691036</name>
</gene>
<reference evidence="2" key="2">
    <citation type="submission" date="2023-05" db="EMBL/GenBank/DDBJ databases">
        <authorList>
            <consortium name="Lawrence Berkeley National Laboratory"/>
            <person name="Steindorff A."/>
            <person name="Hensen N."/>
            <person name="Bonometti L."/>
            <person name="Westerberg I."/>
            <person name="Brannstrom I.O."/>
            <person name="Guillou S."/>
            <person name="Cros-Aarteil S."/>
            <person name="Calhoun S."/>
            <person name="Haridas S."/>
            <person name="Kuo A."/>
            <person name="Mondo S."/>
            <person name="Pangilinan J."/>
            <person name="Riley R."/>
            <person name="Labutti K."/>
            <person name="Andreopoulos B."/>
            <person name="Lipzen A."/>
            <person name="Chen C."/>
            <person name="Yanf M."/>
            <person name="Daum C."/>
            <person name="Ng V."/>
            <person name="Clum A."/>
            <person name="Ohm R."/>
            <person name="Martin F."/>
            <person name="Silar P."/>
            <person name="Natvig D."/>
            <person name="Lalanne C."/>
            <person name="Gautier V."/>
            <person name="Ament-Velasquez S.L."/>
            <person name="Kruys A."/>
            <person name="Hutchinson M.I."/>
            <person name="Powell A.J."/>
            <person name="Barry K."/>
            <person name="Miller A.N."/>
            <person name="Grigoriev I.V."/>
            <person name="Debuchy R."/>
            <person name="Gladieux P."/>
            <person name="Thoren M.H."/>
            <person name="Johannesson H."/>
        </authorList>
    </citation>
    <scope>NUCLEOTIDE SEQUENCE</scope>
    <source>
        <strain evidence="2">CBS 731.68</strain>
    </source>
</reference>
<dbReference type="GO" id="GO:0004672">
    <property type="term" value="F:protein kinase activity"/>
    <property type="evidence" value="ECO:0007669"/>
    <property type="project" value="InterPro"/>
</dbReference>
<dbReference type="InterPro" id="IPR011009">
    <property type="entry name" value="Kinase-like_dom_sf"/>
</dbReference>
<dbReference type="Gene3D" id="1.10.510.10">
    <property type="entry name" value="Transferase(Phosphotransferase) domain 1"/>
    <property type="match status" value="1"/>
</dbReference>
<keyword evidence="3" id="KW-1185">Reference proteome</keyword>
<dbReference type="GO" id="GO:0005524">
    <property type="term" value="F:ATP binding"/>
    <property type="evidence" value="ECO:0007669"/>
    <property type="project" value="InterPro"/>
</dbReference>
<sequence>MPQPEAAGDCAVPVRGRVLLKAFDGEIICMCFLMDLATPSIPPTGRAGLDPPPALGLVLPPSRRCDMVHQMIRLVQRLHANKRIMHGNLKLENMVLLDDHDHDQGQGQQLWLCDFAKGRFLTERTRASGNGEFAGNDEGLKERQRRGVTIDVDEVDDPEALITFRPKGFCTSSGYWHTDFGVYGSIEANEGCRDNNKVPSMNWLYMDWGNKSGHLCFDN</sequence>
<dbReference type="EMBL" id="MU853230">
    <property type="protein sequence ID" value="KAK4122515.1"/>
    <property type="molecule type" value="Genomic_DNA"/>
</dbReference>
<dbReference type="AlphaFoldDB" id="A0AAN6TYB3"/>
<dbReference type="GeneID" id="87833849"/>
<dbReference type="Proteomes" id="UP001302602">
    <property type="component" value="Unassembled WGS sequence"/>
</dbReference>
<comment type="caution">
    <text evidence="2">The sequence shown here is derived from an EMBL/GenBank/DDBJ whole genome shotgun (WGS) entry which is preliminary data.</text>
</comment>
<evidence type="ECO:0000259" key="1">
    <source>
        <dbReference type="PROSITE" id="PS50011"/>
    </source>
</evidence>
<dbReference type="PROSITE" id="PS50011">
    <property type="entry name" value="PROTEIN_KINASE_DOM"/>
    <property type="match status" value="1"/>
</dbReference>
<protein>
    <recommendedName>
        <fullName evidence="1">Protein kinase domain-containing protein</fullName>
    </recommendedName>
</protein>
<reference evidence="2" key="1">
    <citation type="journal article" date="2023" name="Mol. Phylogenet. Evol.">
        <title>Genome-scale phylogeny and comparative genomics of the fungal order Sordariales.</title>
        <authorList>
            <person name="Hensen N."/>
            <person name="Bonometti L."/>
            <person name="Westerberg I."/>
            <person name="Brannstrom I.O."/>
            <person name="Guillou S."/>
            <person name="Cros-Aarteil S."/>
            <person name="Calhoun S."/>
            <person name="Haridas S."/>
            <person name="Kuo A."/>
            <person name="Mondo S."/>
            <person name="Pangilinan J."/>
            <person name="Riley R."/>
            <person name="LaButti K."/>
            <person name="Andreopoulos B."/>
            <person name="Lipzen A."/>
            <person name="Chen C."/>
            <person name="Yan M."/>
            <person name="Daum C."/>
            <person name="Ng V."/>
            <person name="Clum A."/>
            <person name="Steindorff A."/>
            <person name="Ohm R.A."/>
            <person name="Martin F."/>
            <person name="Silar P."/>
            <person name="Natvig D.O."/>
            <person name="Lalanne C."/>
            <person name="Gautier V."/>
            <person name="Ament-Velasquez S.L."/>
            <person name="Kruys A."/>
            <person name="Hutchinson M.I."/>
            <person name="Powell A.J."/>
            <person name="Barry K."/>
            <person name="Miller A.N."/>
            <person name="Grigoriev I.V."/>
            <person name="Debuchy R."/>
            <person name="Gladieux P."/>
            <person name="Hiltunen Thoren M."/>
            <person name="Johannesson H."/>
        </authorList>
    </citation>
    <scope>NUCLEOTIDE SEQUENCE</scope>
    <source>
        <strain evidence="2">CBS 731.68</strain>
    </source>
</reference>
<name>A0AAN6TYB3_9PEZI</name>